<accession>A0A4S1CGD0</accession>
<name>A0A4S1CGD0_9BACT</name>
<gene>
    <name evidence="8" type="ORF">E4633_09860</name>
</gene>
<evidence type="ECO:0000256" key="1">
    <source>
        <dbReference type="ARBA" id="ARBA00004167"/>
    </source>
</evidence>
<dbReference type="PANTHER" id="PTHR34478">
    <property type="entry name" value="PROTEIN LEMA"/>
    <property type="match status" value="1"/>
</dbReference>
<keyword evidence="3" id="KW-0812">Transmembrane</keyword>
<dbReference type="SUPFAM" id="SSF140478">
    <property type="entry name" value="LemA-like"/>
    <property type="match status" value="1"/>
</dbReference>
<keyword evidence="5" id="KW-0472">Membrane</keyword>
<dbReference type="AlphaFoldDB" id="A0A4S1CGD0"/>
<evidence type="ECO:0000256" key="3">
    <source>
        <dbReference type="ARBA" id="ARBA00022692"/>
    </source>
</evidence>
<keyword evidence="7" id="KW-0732">Signal</keyword>
<dbReference type="PROSITE" id="PS51257">
    <property type="entry name" value="PROKAR_LIPOPROTEIN"/>
    <property type="match status" value="1"/>
</dbReference>
<feature type="signal peptide" evidence="7">
    <location>
        <begin position="1"/>
        <end position="21"/>
    </location>
</feature>
<feature type="chain" id="PRO_5020659976" evidence="7">
    <location>
        <begin position="22"/>
        <end position="194"/>
    </location>
</feature>
<evidence type="ECO:0000313" key="8">
    <source>
        <dbReference type="EMBL" id="TGU72599.1"/>
    </source>
</evidence>
<evidence type="ECO:0000256" key="4">
    <source>
        <dbReference type="ARBA" id="ARBA00022989"/>
    </source>
</evidence>
<dbReference type="Gene3D" id="1.20.1440.20">
    <property type="entry name" value="LemA-like domain"/>
    <property type="match status" value="1"/>
</dbReference>
<dbReference type="Pfam" id="PF04011">
    <property type="entry name" value="LemA"/>
    <property type="match status" value="1"/>
</dbReference>
<protein>
    <submittedName>
        <fullName evidence="8">LemA family protein</fullName>
    </submittedName>
</protein>
<comment type="subcellular location">
    <subcellularLocation>
        <location evidence="1">Membrane</location>
        <topology evidence="1">Single-pass membrane protein</topology>
    </subcellularLocation>
</comment>
<dbReference type="InterPro" id="IPR007156">
    <property type="entry name" value="MamQ_LemA"/>
</dbReference>
<dbReference type="PANTHER" id="PTHR34478:SF2">
    <property type="entry name" value="MEMBRANE PROTEIN"/>
    <property type="match status" value="1"/>
</dbReference>
<keyword evidence="6" id="KW-0175">Coiled coil</keyword>
<proteinExistence type="inferred from homology"/>
<organism evidence="8 9">
    <name type="scientific">Geomonas terrae</name>
    <dbReference type="NCBI Taxonomy" id="2562681"/>
    <lineage>
        <taxon>Bacteria</taxon>
        <taxon>Pseudomonadati</taxon>
        <taxon>Thermodesulfobacteriota</taxon>
        <taxon>Desulfuromonadia</taxon>
        <taxon>Geobacterales</taxon>
        <taxon>Geobacteraceae</taxon>
        <taxon>Geomonas</taxon>
    </lineage>
</organism>
<sequence>MRRLILMFVALLTIASLSGCGYNTMQAKEEAVFAAWGDVEASYQRRADLVPNLVEVVKGYAKHEADTLKAVTEARAKVGSMQVTKDAINDPKALQNFQQAQSQLSGALSRLMVVVERYPELKANQNFMDLQNQLEGTENRINVARVRYNQVVQDFNTSIRTFPNSLTNSVMLHLQRKEPFKAEEGAKVAPKVKF</sequence>
<dbReference type="GO" id="GO:0016020">
    <property type="term" value="C:membrane"/>
    <property type="evidence" value="ECO:0007669"/>
    <property type="project" value="UniProtKB-SubCell"/>
</dbReference>
<feature type="coiled-coil region" evidence="6">
    <location>
        <begin position="120"/>
        <end position="147"/>
    </location>
</feature>
<keyword evidence="4" id="KW-1133">Transmembrane helix</keyword>
<evidence type="ECO:0000313" key="9">
    <source>
        <dbReference type="Proteomes" id="UP000306416"/>
    </source>
</evidence>
<evidence type="ECO:0000256" key="2">
    <source>
        <dbReference type="ARBA" id="ARBA00008854"/>
    </source>
</evidence>
<evidence type="ECO:0000256" key="6">
    <source>
        <dbReference type="SAM" id="Coils"/>
    </source>
</evidence>
<dbReference type="EMBL" id="SRSC01000002">
    <property type="protein sequence ID" value="TGU72599.1"/>
    <property type="molecule type" value="Genomic_DNA"/>
</dbReference>
<reference evidence="8 9" key="1">
    <citation type="submission" date="2019-04" db="EMBL/GenBank/DDBJ databases">
        <title>Geobacter oryzae sp. nov., ferric-reducing bacteria isolated from paddy soil.</title>
        <authorList>
            <person name="Xu Z."/>
            <person name="Masuda Y."/>
            <person name="Itoh H."/>
            <person name="Senoo K."/>
        </authorList>
    </citation>
    <scope>NUCLEOTIDE SEQUENCE [LARGE SCALE GENOMIC DNA]</scope>
    <source>
        <strain evidence="8 9">Red111</strain>
    </source>
</reference>
<keyword evidence="9" id="KW-1185">Reference proteome</keyword>
<comment type="caution">
    <text evidence="8">The sequence shown here is derived from an EMBL/GenBank/DDBJ whole genome shotgun (WGS) entry which is preliminary data.</text>
</comment>
<dbReference type="InterPro" id="IPR023353">
    <property type="entry name" value="LemA-like_dom_sf"/>
</dbReference>
<dbReference type="RefSeq" id="WP_135870074.1">
    <property type="nucleotide sequence ID" value="NZ_SRSC01000002.1"/>
</dbReference>
<evidence type="ECO:0000256" key="5">
    <source>
        <dbReference type="ARBA" id="ARBA00023136"/>
    </source>
</evidence>
<comment type="similarity">
    <text evidence="2">Belongs to the LemA family.</text>
</comment>
<evidence type="ECO:0000256" key="7">
    <source>
        <dbReference type="SAM" id="SignalP"/>
    </source>
</evidence>
<dbReference type="Proteomes" id="UP000306416">
    <property type="component" value="Unassembled WGS sequence"/>
</dbReference>